<proteinExistence type="predicted"/>
<dbReference type="GO" id="GO:0003676">
    <property type="term" value="F:nucleic acid binding"/>
    <property type="evidence" value="ECO:0007669"/>
    <property type="project" value="InterPro"/>
</dbReference>
<gene>
    <name evidence="3" type="primary">yhaM</name>
    <name evidence="3" type="ORF">ETAA8_09890</name>
</gene>
<accession>A0A517Y6Q0</accession>
<dbReference type="GO" id="GO:0016787">
    <property type="term" value="F:hydrolase activity"/>
    <property type="evidence" value="ECO:0007669"/>
    <property type="project" value="UniProtKB-KW"/>
</dbReference>
<dbReference type="InterPro" id="IPR006674">
    <property type="entry name" value="HD_domain"/>
</dbReference>
<dbReference type="Gene3D" id="2.40.50.140">
    <property type="entry name" value="Nucleic acid-binding proteins"/>
    <property type="match status" value="1"/>
</dbReference>
<dbReference type="InterPro" id="IPR012340">
    <property type="entry name" value="NA-bd_OB-fold"/>
</dbReference>
<dbReference type="Pfam" id="PF01966">
    <property type="entry name" value="HD"/>
    <property type="match status" value="1"/>
</dbReference>
<evidence type="ECO:0000256" key="1">
    <source>
        <dbReference type="ARBA" id="ARBA00022801"/>
    </source>
</evidence>
<dbReference type="InterPro" id="IPR003607">
    <property type="entry name" value="HD/PDEase_dom"/>
</dbReference>
<dbReference type="SUPFAM" id="SSF109604">
    <property type="entry name" value="HD-domain/PDEase-like"/>
    <property type="match status" value="1"/>
</dbReference>
<dbReference type="GO" id="GO:0031125">
    <property type="term" value="P:rRNA 3'-end processing"/>
    <property type="evidence" value="ECO:0007669"/>
    <property type="project" value="TreeGrafter"/>
</dbReference>
<keyword evidence="1 3" id="KW-0378">Hydrolase</keyword>
<dbReference type="AlphaFoldDB" id="A0A517Y6Q0"/>
<evidence type="ECO:0000259" key="2">
    <source>
        <dbReference type="SMART" id="SM00471"/>
    </source>
</evidence>
<keyword evidence="4" id="KW-1185">Reference proteome</keyword>
<dbReference type="InterPro" id="IPR004365">
    <property type="entry name" value="NA-bd_OB_tRNA"/>
</dbReference>
<protein>
    <submittedName>
        <fullName evidence="3">3'-5' exoribonuclease YhaM</fullName>
        <ecNumber evidence="3">3.1.-.-</ecNumber>
    </submittedName>
</protein>
<dbReference type="EC" id="3.1.-.-" evidence="3"/>
<dbReference type="EMBL" id="CP036274">
    <property type="protein sequence ID" value="QDU25917.1"/>
    <property type="molecule type" value="Genomic_DNA"/>
</dbReference>
<reference evidence="3 4" key="1">
    <citation type="submission" date="2019-02" db="EMBL/GenBank/DDBJ databases">
        <title>Deep-cultivation of Planctomycetes and their phenomic and genomic characterization uncovers novel biology.</title>
        <authorList>
            <person name="Wiegand S."/>
            <person name="Jogler M."/>
            <person name="Boedeker C."/>
            <person name="Pinto D."/>
            <person name="Vollmers J."/>
            <person name="Rivas-Marin E."/>
            <person name="Kohn T."/>
            <person name="Peeters S.H."/>
            <person name="Heuer A."/>
            <person name="Rast P."/>
            <person name="Oberbeckmann S."/>
            <person name="Bunk B."/>
            <person name="Jeske O."/>
            <person name="Meyerdierks A."/>
            <person name="Storesund J.E."/>
            <person name="Kallscheuer N."/>
            <person name="Luecker S."/>
            <person name="Lage O.M."/>
            <person name="Pohl T."/>
            <person name="Merkel B.J."/>
            <person name="Hornburger P."/>
            <person name="Mueller R.-W."/>
            <person name="Bruemmer F."/>
            <person name="Labrenz M."/>
            <person name="Spormann A.M."/>
            <person name="Op den Camp H."/>
            <person name="Overmann J."/>
            <person name="Amann R."/>
            <person name="Jetten M.S.M."/>
            <person name="Mascher T."/>
            <person name="Medema M.H."/>
            <person name="Devos D.P."/>
            <person name="Kaster A.-K."/>
            <person name="Ovreas L."/>
            <person name="Rohde M."/>
            <person name="Galperin M.Y."/>
            <person name="Jogler C."/>
        </authorList>
    </citation>
    <scope>NUCLEOTIDE SEQUENCE [LARGE SCALE GENOMIC DNA]</scope>
    <source>
        <strain evidence="3 4">ETA_A8</strain>
    </source>
</reference>
<dbReference type="PANTHER" id="PTHR37294">
    <property type="entry name" value="3'-5' EXORIBONUCLEASE YHAM"/>
    <property type="match status" value="1"/>
</dbReference>
<dbReference type="InterPro" id="IPR050798">
    <property type="entry name" value="YhaM_exoribonuc/phosphodiest"/>
</dbReference>
<organism evidence="3 4">
    <name type="scientific">Anatilimnocola aggregata</name>
    <dbReference type="NCBI Taxonomy" id="2528021"/>
    <lineage>
        <taxon>Bacteria</taxon>
        <taxon>Pseudomonadati</taxon>
        <taxon>Planctomycetota</taxon>
        <taxon>Planctomycetia</taxon>
        <taxon>Pirellulales</taxon>
        <taxon>Pirellulaceae</taxon>
        <taxon>Anatilimnocola</taxon>
    </lineage>
</organism>
<dbReference type="KEGG" id="aagg:ETAA8_09890"/>
<evidence type="ECO:0000313" key="3">
    <source>
        <dbReference type="EMBL" id="QDU25917.1"/>
    </source>
</evidence>
<evidence type="ECO:0000313" key="4">
    <source>
        <dbReference type="Proteomes" id="UP000315017"/>
    </source>
</evidence>
<dbReference type="Gene3D" id="1.10.3210.10">
    <property type="entry name" value="Hypothetical protein af1432"/>
    <property type="match status" value="1"/>
</dbReference>
<name>A0A517Y6Q0_9BACT</name>
<dbReference type="Proteomes" id="UP000315017">
    <property type="component" value="Chromosome"/>
</dbReference>
<dbReference type="Pfam" id="PF01336">
    <property type="entry name" value="tRNA_anti-codon"/>
    <property type="match status" value="1"/>
</dbReference>
<dbReference type="CDD" id="cd00077">
    <property type="entry name" value="HDc"/>
    <property type="match status" value="1"/>
</dbReference>
<sequence length="321" mass="36202">MPRRFINQLAERDQINEVFLIADKQLRANRQGNLYLQLRLADKSGQLTGMLWNATEATANLIESGQYARIHGTMQLYNNQLQMIVTKVERVPSEQIDEADFATLQTADVDRLAKRLVEMLREVRNVHLRSLAESFLVDEAFMTKFTTAPAGVKNHHAFRGGLLEHVVSLMELCSSVAPHYAELDPDLLRMGAFLHDAGKIDELTYEKELGYSDEGQLIGHVVMAVGMVAEKSLEAAKLSGEAFPRELLLRLQHMIVSHHGEYAFGSPKLPMTLEAMALHYLDNLDAKMHAVKQLLQEDSGSESHWTSYNAPLSRKFFKGTR</sequence>
<dbReference type="SUPFAM" id="SSF50249">
    <property type="entry name" value="Nucleic acid-binding proteins"/>
    <property type="match status" value="1"/>
</dbReference>
<dbReference type="OrthoDB" id="9778453at2"/>
<dbReference type="SMART" id="SM00471">
    <property type="entry name" value="HDc"/>
    <property type="match status" value="1"/>
</dbReference>
<dbReference type="PANTHER" id="PTHR37294:SF1">
    <property type="entry name" value="3'-5' EXORIBONUCLEASE YHAM"/>
    <property type="match status" value="1"/>
</dbReference>
<dbReference type="RefSeq" id="WP_145085634.1">
    <property type="nucleotide sequence ID" value="NZ_CP036274.1"/>
</dbReference>
<feature type="domain" description="HD/PDEase" evidence="2">
    <location>
        <begin position="158"/>
        <end position="296"/>
    </location>
</feature>
<dbReference type="CDD" id="cd04492">
    <property type="entry name" value="YhaM_OBF_like"/>
    <property type="match status" value="1"/>
</dbReference>